<comment type="caution">
    <text evidence="14">The sequence shown here is derived from an EMBL/GenBank/DDBJ whole genome shotgun (WGS) entry which is preliminary data.</text>
</comment>
<keyword evidence="8" id="KW-0460">Magnesium</keyword>
<keyword evidence="5" id="KW-0255">Endonuclease</keyword>
<dbReference type="GO" id="GO:0046872">
    <property type="term" value="F:metal ion binding"/>
    <property type="evidence" value="ECO:0007669"/>
    <property type="project" value="UniProtKB-KW"/>
</dbReference>
<comment type="subcellular location">
    <subcellularLocation>
        <location evidence="2">Nucleus</location>
    </subcellularLocation>
</comment>
<sequence length="548" mass="60743">MDSDSDIEVLPSKATLPSAASRATSQAPSQAVSQVSKPIKPQPAPTALDRLPSLSPDPFQKILKRPTPKSISPVGSFKDNARGAKRPAQSNHLSSLSPLPSSPPPSQPNCSPLSSPDLPEPLNFSPLHNSQTAHPNVPPSPTRSSLPPNHAPSQSSIPPNPVPHSKAAASRLEKQAQAAQARLLREAKKAAKEKEKEENRLQREANKLTLNRKETVSEVRMYVPKSLKKSKLHPMTKACEVLEQRIAGTDGCLMNRPEEIDDENTDPKGVVRWVRTSNKEWDEDRGIFIPLQAGSTKETSEPTVLTVWTGKEVDELIASGNDHLTKKVQAIKSCYPDDQVGFIISKSSERRQEDAIQSQEVRARLAAQRNEPMPGVSRPKSGTSLPRNSRDKILRELEMMKILTKAFVIRVEEKNEFANWLWEMTMEIGVRPYKSRKQELKSALRLEGSGPKGTNNEDTYIKMLSSLTRVTENEAKGIVSKFPTLKSLYQSWERGMERNGLAWAEDMLIGCSKSHPVTAANPTRKIGKVTSKRIFDILYQTRNPDAVL</sequence>
<feature type="compositionally biased region" description="Basic and acidic residues" evidence="13">
    <location>
        <begin position="183"/>
        <end position="208"/>
    </location>
</feature>
<dbReference type="Gene3D" id="3.40.50.10130">
    <property type="match status" value="1"/>
</dbReference>
<evidence type="ECO:0000256" key="12">
    <source>
        <dbReference type="ARBA" id="ARBA00023254"/>
    </source>
</evidence>
<keyword evidence="12" id="KW-0469">Meiosis</keyword>
<dbReference type="GO" id="GO:0031573">
    <property type="term" value="P:mitotic intra-S DNA damage checkpoint signaling"/>
    <property type="evidence" value="ECO:0007669"/>
    <property type="project" value="TreeGrafter"/>
</dbReference>
<dbReference type="InterPro" id="IPR033310">
    <property type="entry name" value="Mms4/EME1/EME2"/>
</dbReference>
<comment type="cofactor">
    <cofactor evidence="1">
        <name>Mg(2+)</name>
        <dbReference type="ChEBI" id="CHEBI:18420"/>
    </cofactor>
</comment>
<dbReference type="EMBL" id="LAVV01006393">
    <property type="protein sequence ID" value="KNZ60180.1"/>
    <property type="molecule type" value="Genomic_DNA"/>
</dbReference>
<dbReference type="AlphaFoldDB" id="A0A0L6VJ76"/>
<dbReference type="Gene3D" id="1.10.150.670">
    <property type="entry name" value="Crossover junction endonuclease EME1, DNA-binding domain"/>
    <property type="match status" value="1"/>
</dbReference>
<keyword evidence="10" id="KW-0234">DNA repair</keyword>
<feature type="region of interest" description="Disordered" evidence="13">
    <location>
        <begin position="1"/>
        <end position="208"/>
    </location>
</feature>
<keyword evidence="6" id="KW-0227">DNA damage</keyword>
<evidence type="ECO:0000256" key="13">
    <source>
        <dbReference type="SAM" id="MobiDB-lite"/>
    </source>
</evidence>
<keyword evidence="9" id="KW-0233">DNA recombination</keyword>
<evidence type="ECO:0000256" key="3">
    <source>
        <dbReference type="ARBA" id="ARBA00022722"/>
    </source>
</evidence>
<dbReference type="GO" id="GO:0008821">
    <property type="term" value="F:crossover junction DNA endonuclease activity"/>
    <property type="evidence" value="ECO:0007669"/>
    <property type="project" value="TreeGrafter"/>
</dbReference>
<dbReference type="OrthoDB" id="343092at2759"/>
<feature type="compositionally biased region" description="Polar residues" evidence="13">
    <location>
        <begin position="142"/>
        <end position="157"/>
    </location>
</feature>
<gene>
    <name evidence="14" type="ORF">VP01_15g14</name>
</gene>
<evidence type="ECO:0000256" key="4">
    <source>
        <dbReference type="ARBA" id="ARBA00022723"/>
    </source>
</evidence>
<feature type="compositionally biased region" description="Low complexity" evidence="13">
    <location>
        <begin position="25"/>
        <end position="36"/>
    </location>
</feature>
<dbReference type="Proteomes" id="UP000037035">
    <property type="component" value="Unassembled WGS sequence"/>
</dbReference>
<dbReference type="FunFam" id="1.10.150.670:FF:000004">
    <property type="entry name" value="Crossover junction endonuclease EME1"/>
    <property type="match status" value="1"/>
</dbReference>
<evidence type="ECO:0000256" key="1">
    <source>
        <dbReference type="ARBA" id="ARBA00001946"/>
    </source>
</evidence>
<dbReference type="VEuPathDB" id="FungiDB:VP01_15g14"/>
<evidence type="ECO:0000256" key="6">
    <source>
        <dbReference type="ARBA" id="ARBA00022763"/>
    </source>
</evidence>
<dbReference type="GO" id="GO:0005634">
    <property type="term" value="C:nucleus"/>
    <property type="evidence" value="ECO:0007669"/>
    <property type="project" value="UniProtKB-SubCell"/>
</dbReference>
<evidence type="ECO:0000256" key="9">
    <source>
        <dbReference type="ARBA" id="ARBA00023172"/>
    </source>
</evidence>
<name>A0A0L6VJ76_9BASI</name>
<feature type="region of interest" description="Disordered" evidence="13">
    <location>
        <begin position="367"/>
        <end position="387"/>
    </location>
</feature>
<evidence type="ECO:0000313" key="14">
    <source>
        <dbReference type="EMBL" id="KNZ60180.1"/>
    </source>
</evidence>
<keyword evidence="11" id="KW-0539">Nucleus</keyword>
<dbReference type="PANTHER" id="PTHR21077:SF5">
    <property type="entry name" value="CROSSOVER JUNCTION ENDONUCLEASE MMS4"/>
    <property type="match status" value="1"/>
</dbReference>
<accession>A0A0L6VJ76</accession>
<evidence type="ECO:0000256" key="5">
    <source>
        <dbReference type="ARBA" id="ARBA00022759"/>
    </source>
</evidence>
<dbReference type="GO" id="GO:0048476">
    <property type="term" value="C:Holliday junction resolvase complex"/>
    <property type="evidence" value="ECO:0007669"/>
    <property type="project" value="InterPro"/>
</dbReference>
<dbReference type="GO" id="GO:0000712">
    <property type="term" value="P:resolution of meiotic recombination intermediates"/>
    <property type="evidence" value="ECO:0007669"/>
    <property type="project" value="TreeGrafter"/>
</dbReference>
<keyword evidence="15" id="KW-1185">Reference proteome</keyword>
<dbReference type="PANTHER" id="PTHR21077">
    <property type="entry name" value="EME1 PROTEIN"/>
    <property type="match status" value="1"/>
</dbReference>
<protein>
    <submittedName>
        <fullName evidence="14">Uncharacterized protein</fullName>
    </submittedName>
</protein>
<dbReference type="STRING" id="27349.A0A0L6VJ76"/>
<keyword evidence="7" id="KW-0378">Hydrolase</keyword>
<dbReference type="GO" id="GO:0006302">
    <property type="term" value="P:double-strand break repair"/>
    <property type="evidence" value="ECO:0007669"/>
    <property type="project" value="TreeGrafter"/>
</dbReference>
<evidence type="ECO:0000256" key="2">
    <source>
        <dbReference type="ARBA" id="ARBA00004123"/>
    </source>
</evidence>
<evidence type="ECO:0000256" key="10">
    <source>
        <dbReference type="ARBA" id="ARBA00023204"/>
    </source>
</evidence>
<dbReference type="InterPro" id="IPR042530">
    <property type="entry name" value="EME1/EME2_C"/>
</dbReference>
<evidence type="ECO:0000256" key="7">
    <source>
        <dbReference type="ARBA" id="ARBA00022801"/>
    </source>
</evidence>
<proteinExistence type="predicted"/>
<keyword evidence="4" id="KW-0479">Metal-binding</keyword>
<dbReference type="GO" id="GO:0031297">
    <property type="term" value="P:replication fork processing"/>
    <property type="evidence" value="ECO:0007669"/>
    <property type="project" value="TreeGrafter"/>
</dbReference>
<evidence type="ECO:0000256" key="11">
    <source>
        <dbReference type="ARBA" id="ARBA00023242"/>
    </source>
</evidence>
<reference evidence="14 15" key="1">
    <citation type="submission" date="2015-08" db="EMBL/GenBank/DDBJ databases">
        <title>Next Generation Sequencing and Analysis of the Genome of Puccinia sorghi L Schw, the Causal Agent of Maize Common Rust.</title>
        <authorList>
            <person name="Rochi L."/>
            <person name="Burguener G."/>
            <person name="Darino M."/>
            <person name="Turjanski A."/>
            <person name="Kreff E."/>
            <person name="Dieguez M.J."/>
            <person name="Sacco F."/>
        </authorList>
    </citation>
    <scope>NUCLEOTIDE SEQUENCE [LARGE SCALE GENOMIC DNA]</scope>
    <source>
        <strain evidence="14 15">RO10H11247</strain>
    </source>
</reference>
<evidence type="ECO:0000313" key="15">
    <source>
        <dbReference type="Proteomes" id="UP000037035"/>
    </source>
</evidence>
<keyword evidence="3" id="KW-0540">Nuclease</keyword>
<organism evidence="14 15">
    <name type="scientific">Puccinia sorghi</name>
    <dbReference type="NCBI Taxonomy" id="27349"/>
    <lineage>
        <taxon>Eukaryota</taxon>
        <taxon>Fungi</taxon>
        <taxon>Dikarya</taxon>
        <taxon>Basidiomycota</taxon>
        <taxon>Pucciniomycotina</taxon>
        <taxon>Pucciniomycetes</taxon>
        <taxon>Pucciniales</taxon>
        <taxon>Pucciniaceae</taxon>
        <taxon>Puccinia</taxon>
    </lineage>
</organism>
<feature type="compositionally biased region" description="Low complexity" evidence="13">
    <location>
        <begin position="108"/>
        <end position="122"/>
    </location>
</feature>
<evidence type="ECO:0000256" key="8">
    <source>
        <dbReference type="ARBA" id="ARBA00022842"/>
    </source>
</evidence>